<protein>
    <submittedName>
        <fullName evidence="1">Uncharacterized protein</fullName>
    </submittedName>
</protein>
<sequence length="220" mass="24101">MGMARHAKEEPVGVKVRHEKKVPVGQPIGISCAVSNNQHKPCHASVTVIVTSITYNNEFPVTISSVAYNVTLPAGQEKTYHITVRPQDYVKTLRGECMISIEATVTYGKEIAYSQSILIVQLPKLNVDVAPIGPSGEVHYNVSMKNPLAIPLTNCQLSLELPGSTRFLKPVSVGSVNAYGLFFKSGSMFKTSEYTHEFNAAFHCREMPVMSGYRSLQVPS</sequence>
<dbReference type="Gene3D" id="2.60.40.10">
    <property type="entry name" value="Immunoglobulins"/>
    <property type="match status" value="2"/>
</dbReference>
<dbReference type="PANTHER" id="PTHR11590">
    <property type="entry name" value="PROTEIN-GLUTAMINE GAMMA-GLUTAMYLTRANSFERASE"/>
    <property type="match status" value="1"/>
</dbReference>
<dbReference type="EMBL" id="JARKHS020002442">
    <property type="protein sequence ID" value="KAK8786751.1"/>
    <property type="molecule type" value="Genomic_DNA"/>
</dbReference>
<evidence type="ECO:0000313" key="1">
    <source>
        <dbReference type="EMBL" id="KAK8786751.1"/>
    </source>
</evidence>
<dbReference type="PANTHER" id="PTHR11590:SF40">
    <property type="entry name" value="HEMOCYTE PROTEIN-GLUTAMINE GAMMA-GLUTAMYLTRANSFERASE-LIKE PROTEIN"/>
    <property type="match status" value="1"/>
</dbReference>
<dbReference type="AlphaFoldDB" id="A0AAQ4FJ75"/>
<name>A0AAQ4FJ75_AMBAM</name>
<accession>A0AAQ4FJ75</accession>
<comment type="caution">
    <text evidence="1">The sequence shown here is derived from an EMBL/GenBank/DDBJ whole genome shotgun (WGS) entry which is preliminary data.</text>
</comment>
<dbReference type="Proteomes" id="UP001321473">
    <property type="component" value="Unassembled WGS sequence"/>
</dbReference>
<gene>
    <name evidence="1" type="ORF">V5799_023478</name>
</gene>
<evidence type="ECO:0000313" key="2">
    <source>
        <dbReference type="Proteomes" id="UP001321473"/>
    </source>
</evidence>
<reference evidence="1 2" key="1">
    <citation type="journal article" date="2023" name="Arcadia Sci">
        <title>De novo assembly of a long-read Amblyomma americanum tick genome.</title>
        <authorList>
            <person name="Chou S."/>
            <person name="Poskanzer K.E."/>
            <person name="Rollins M."/>
            <person name="Thuy-Boun P.S."/>
        </authorList>
    </citation>
    <scope>NUCLEOTIDE SEQUENCE [LARGE SCALE GENOMIC DNA]</scope>
    <source>
        <strain evidence="1">F_SG_1</strain>
        <tissue evidence="1">Salivary glands</tissue>
    </source>
</reference>
<dbReference type="InterPro" id="IPR036238">
    <property type="entry name" value="Transglutaminase_C_sf"/>
</dbReference>
<dbReference type="InterPro" id="IPR050779">
    <property type="entry name" value="Transglutaminase"/>
</dbReference>
<dbReference type="GO" id="GO:0003810">
    <property type="term" value="F:protein-glutamine gamma-glutamyltransferase activity"/>
    <property type="evidence" value="ECO:0007669"/>
    <property type="project" value="InterPro"/>
</dbReference>
<dbReference type="SUPFAM" id="SSF49309">
    <property type="entry name" value="Transglutaminase, two C-terminal domains"/>
    <property type="match status" value="2"/>
</dbReference>
<dbReference type="InterPro" id="IPR013783">
    <property type="entry name" value="Ig-like_fold"/>
</dbReference>
<keyword evidence="2" id="KW-1185">Reference proteome</keyword>
<proteinExistence type="predicted"/>
<dbReference type="PROSITE" id="PS51257">
    <property type="entry name" value="PROKAR_LIPOPROTEIN"/>
    <property type="match status" value="1"/>
</dbReference>
<organism evidence="1 2">
    <name type="scientific">Amblyomma americanum</name>
    <name type="common">Lone star tick</name>
    <dbReference type="NCBI Taxonomy" id="6943"/>
    <lineage>
        <taxon>Eukaryota</taxon>
        <taxon>Metazoa</taxon>
        <taxon>Ecdysozoa</taxon>
        <taxon>Arthropoda</taxon>
        <taxon>Chelicerata</taxon>
        <taxon>Arachnida</taxon>
        <taxon>Acari</taxon>
        <taxon>Parasitiformes</taxon>
        <taxon>Ixodida</taxon>
        <taxon>Ixodoidea</taxon>
        <taxon>Ixodidae</taxon>
        <taxon>Amblyomminae</taxon>
        <taxon>Amblyomma</taxon>
    </lineage>
</organism>